<comment type="caution">
    <text evidence="2">The sequence shown here is derived from an EMBL/GenBank/DDBJ whole genome shotgun (WGS) entry which is preliminary data.</text>
</comment>
<feature type="transmembrane region" description="Helical" evidence="1">
    <location>
        <begin position="20"/>
        <end position="40"/>
    </location>
</feature>
<sequence length="167" mass="17794">MLAETLEKIAVIESYESNRLLVWANLIATGVVMLASAAVPNPSIVPDALVGYVAVVGILVGFSGFFGFFPLLAVVAIAAVVAGIVHVLTDVDVYRSIVTYVDVPVAAVTAVYFAVLGVTAAAMYWTVHGPESEPYFPIVFVVLGFCFVVCVLMTVVNGLGWNRRPER</sequence>
<evidence type="ECO:0000256" key="1">
    <source>
        <dbReference type="SAM" id="Phobius"/>
    </source>
</evidence>
<protein>
    <submittedName>
        <fullName evidence="2">Uncharacterized protein</fullName>
    </submittedName>
</protein>
<keyword evidence="1" id="KW-0472">Membrane</keyword>
<reference evidence="2 3" key="1">
    <citation type="submission" date="2019-08" db="EMBL/GenBank/DDBJ databases">
        <title>Archaea genome.</title>
        <authorList>
            <person name="Kajale S."/>
            <person name="Shouche Y."/>
            <person name="Deshpande N."/>
            <person name="Sharma A."/>
        </authorList>
    </citation>
    <scope>NUCLEOTIDE SEQUENCE [LARGE SCALE GENOMIC DNA]</scope>
    <source>
        <strain evidence="2 3">ESP3B_9</strain>
    </source>
</reference>
<evidence type="ECO:0000313" key="2">
    <source>
        <dbReference type="EMBL" id="TYT61972.1"/>
    </source>
</evidence>
<evidence type="ECO:0000313" key="3">
    <source>
        <dbReference type="Proteomes" id="UP000324104"/>
    </source>
</evidence>
<feature type="transmembrane region" description="Helical" evidence="1">
    <location>
        <begin position="97"/>
        <end position="123"/>
    </location>
</feature>
<organism evidence="2 3">
    <name type="scientific">Natrialba swarupiae</name>
    <dbReference type="NCBI Taxonomy" id="2448032"/>
    <lineage>
        <taxon>Archaea</taxon>
        <taxon>Methanobacteriati</taxon>
        <taxon>Methanobacteriota</taxon>
        <taxon>Stenosarchaea group</taxon>
        <taxon>Halobacteria</taxon>
        <taxon>Halobacteriales</taxon>
        <taxon>Natrialbaceae</taxon>
        <taxon>Natrialba</taxon>
    </lineage>
</organism>
<dbReference type="RefSeq" id="WP_149081533.1">
    <property type="nucleotide sequence ID" value="NZ_VTAW01000012.1"/>
</dbReference>
<keyword evidence="1" id="KW-0812">Transmembrane</keyword>
<dbReference type="Proteomes" id="UP000324104">
    <property type="component" value="Unassembled WGS sequence"/>
</dbReference>
<dbReference type="EMBL" id="VTAW01000012">
    <property type="protein sequence ID" value="TYT61972.1"/>
    <property type="molecule type" value="Genomic_DNA"/>
</dbReference>
<name>A0A5D5AQ92_9EURY</name>
<accession>A0A5D5AQ92</accession>
<proteinExistence type="predicted"/>
<gene>
    <name evidence="2" type="ORF">FYC77_10895</name>
</gene>
<keyword evidence="1" id="KW-1133">Transmembrane helix</keyword>
<keyword evidence="3" id="KW-1185">Reference proteome</keyword>
<dbReference type="AlphaFoldDB" id="A0A5D5AQ92"/>
<feature type="transmembrane region" description="Helical" evidence="1">
    <location>
        <begin position="135"/>
        <end position="159"/>
    </location>
</feature>
<feature type="transmembrane region" description="Helical" evidence="1">
    <location>
        <begin position="52"/>
        <end position="85"/>
    </location>
</feature>